<evidence type="ECO:0000313" key="3">
    <source>
        <dbReference type="Proteomes" id="UP000677228"/>
    </source>
</evidence>
<dbReference type="Proteomes" id="UP000677228">
    <property type="component" value="Unassembled WGS sequence"/>
</dbReference>
<evidence type="ECO:0000313" key="1">
    <source>
        <dbReference type="EMBL" id="CAF1652327.1"/>
    </source>
</evidence>
<gene>
    <name evidence="1" type="ORF">OVA965_LOCUS44883</name>
    <name evidence="2" type="ORF">TMI583_LOCUS47950</name>
</gene>
<accession>A0A8S2GCG8</accession>
<dbReference type="AlphaFoldDB" id="A0A8S2GCG8"/>
<sequence length="25" mass="2691">LLRLEVEAGDDGEAGAYVRVKEDEG</sequence>
<dbReference type="Proteomes" id="UP000682733">
    <property type="component" value="Unassembled WGS sequence"/>
</dbReference>
<name>A0A8S2GCG8_9BILA</name>
<comment type="caution">
    <text evidence="1">The sequence shown here is derived from an EMBL/GenBank/DDBJ whole genome shotgun (WGS) entry which is preliminary data.</text>
</comment>
<dbReference type="EMBL" id="CAJNOK010066632">
    <property type="protein sequence ID" value="CAF1652327.1"/>
    <property type="molecule type" value="Genomic_DNA"/>
</dbReference>
<feature type="non-terminal residue" evidence="1">
    <location>
        <position position="1"/>
    </location>
</feature>
<organism evidence="1 3">
    <name type="scientific">Didymodactylos carnosus</name>
    <dbReference type="NCBI Taxonomy" id="1234261"/>
    <lineage>
        <taxon>Eukaryota</taxon>
        <taxon>Metazoa</taxon>
        <taxon>Spiralia</taxon>
        <taxon>Gnathifera</taxon>
        <taxon>Rotifera</taxon>
        <taxon>Eurotatoria</taxon>
        <taxon>Bdelloidea</taxon>
        <taxon>Philodinida</taxon>
        <taxon>Philodinidae</taxon>
        <taxon>Didymodactylos</taxon>
    </lineage>
</organism>
<proteinExistence type="predicted"/>
<dbReference type="EMBL" id="CAJOBA010095315">
    <property type="protein sequence ID" value="CAF4500822.1"/>
    <property type="molecule type" value="Genomic_DNA"/>
</dbReference>
<evidence type="ECO:0000313" key="2">
    <source>
        <dbReference type="EMBL" id="CAF4500822.1"/>
    </source>
</evidence>
<protein>
    <submittedName>
        <fullName evidence="1">Uncharacterized protein</fullName>
    </submittedName>
</protein>
<reference evidence="1" key="1">
    <citation type="submission" date="2021-02" db="EMBL/GenBank/DDBJ databases">
        <authorList>
            <person name="Nowell W R."/>
        </authorList>
    </citation>
    <scope>NUCLEOTIDE SEQUENCE</scope>
</reference>